<comment type="similarity">
    <text evidence="1">Belongs to the cytochrome P450 family.</text>
</comment>
<name>A0A067CRX2_SAPPC</name>
<dbReference type="STRING" id="695850.A0A067CRX2"/>
<dbReference type="VEuPathDB" id="FungiDB:SPRG_03222"/>
<gene>
    <name evidence="2" type="ORF">SPRG_03222</name>
</gene>
<protein>
    <recommendedName>
        <fullName evidence="4">Cytochrome P450</fullName>
    </recommendedName>
</protein>
<dbReference type="Gene3D" id="1.10.630.10">
    <property type="entry name" value="Cytochrome P450"/>
    <property type="match status" value="1"/>
</dbReference>
<dbReference type="OrthoDB" id="2843at2759"/>
<keyword evidence="3" id="KW-1185">Reference proteome</keyword>
<dbReference type="GO" id="GO:0004497">
    <property type="term" value="F:monooxygenase activity"/>
    <property type="evidence" value="ECO:0007669"/>
    <property type="project" value="InterPro"/>
</dbReference>
<evidence type="ECO:0000313" key="3">
    <source>
        <dbReference type="Proteomes" id="UP000030745"/>
    </source>
</evidence>
<evidence type="ECO:0000256" key="1">
    <source>
        <dbReference type="ARBA" id="ARBA00010617"/>
    </source>
</evidence>
<proteinExistence type="inferred from homology"/>
<dbReference type="Proteomes" id="UP000030745">
    <property type="component" value="Unassembled WGS sequence"/>
</dbReference>
<feature type="non-terminal residue" evidence="2">
    <location>
        <position position="1"/>
    </location>
</feature>
<accession>A0A067CRX2</accession>
<dbReference type="EMBL" id="KK583196">
    <property type="protein sequence ID" value="KDO32005.1"/>
    <property type="molecule type" value="Genomic_DNA"/>
</dbReference>
<dbReference type="SUPFAM" id="SSF48264">
    <property type="entry name" value="Cytochrome P450"/>
    <property type="match status" value="1"/>
</dbReference>
<dbReference type="PANTHER" id="PTHR24305">
    <property type="entry name" value="CYTOCHROME P450"/>
    <property type="match status" value="1"/>
</dbReference>
<dbReference type="PRINTS" id="PR00385">
    <property type="entry name" value="P450"/>
</dbReference>
<dbReference type="KEGG" id="spar:SPRG_03222"/>
<reference evidence="2 3" key="1">
    <citation type="journal article" date="2013" name="PLoS Genet.">
        <title>Distinctive expansion of potential virulence genes in the genome of the oomycete fish pathogen Saprolegnia parasitica.</title>
        <authorList>
            <person name="Jiang R.H."/>
            <person name="de Bruijn I."/>
            <person name="Haas B.J."/>
            <person name="Belmonte R."/>
            <person name="Lobach L."/>
            <person name="Christie J."/>
            <person name="van den Ackerveken G."/>
            <person name="Bottin A."/>
            <person name="Bulone V."/>
            <person name="Diaz-Moreno S.M."/>
            <person name="Dumas B."/>
            <person name="Fan L."/>
            <person name="Gaulin E."/>
            <person name="Govers F."/>
            <person name="Grenville-Briggs L.J."/>
            <person name="Horner N.R."/>
            <person name="Levin J.Z."/>
            <person name="Mammella M."/>
            <person name="Meijer H.J."/>
            <person name="Morris P."/>
            <person name="Nusbaum C."/>
            <person name="Oome S."/>
            <person name="Phillips A.J."/>
            <person name="van Rooyen D."/>
            <person name="Rzeszutek E."/>
            <person name="Saraiva M."/>
            <person name="Secombes C.J."/>
            <person name="Seidl M.F."/>
            <person name="Snel B."/>
            <person name="Stassen J.H."/>
            <person name="Sykes S."/>
            <person name="Tripathy S."/>
            <person name="van den Berg H."/>
            <person name="Vega-Arreguin J.C."/>
            <person name="Wawra S."/>
            <person name="Young S.K."/>
            <person name="Zeng Q."/>
            <person name="Dieguez-Uribeondo J."/>
            <person name="Russ C."/>
            <person name="Tyler B.M."/>
            <person name="van West P."/>
        </authorList>
    </citation>
    <scope>NUCLEOTIDE SEQUENCE [LARGE SCALE GENOMIC DNA]</scope>
    <source>
        <strain evidence="2 3">CBS 223.65</strain>
    </source>
</reference>
<dbReference type="PRINTS" id="PR00463">
    <property type="entry name" value="EP450I"/>
</dbReference>
<dbReference type="GO" id="GO:0016705">
    <property type="term" value="F:oxidoreductase activity, acting on paired donors, with incorporation or reduction of molecular oxygen"/>
    <property type="evidence" value="ECO:0007669"/>
    <property type="project" value="InterPro"/>
</dbReference>
<dbReference type="InterPro" id="IPR001128">
    <property type="entry name" value="Cyt_P450"/>
</dbReference>
<sequence>MNGDSLVSVEGADHASMRKALNPHFNLAHLKLFVPVFVAHANAMLAHFARAIDTNTALDLHRVWSLLTLDIMGICMFGYDFGALAGTNAANNQAYVDAQFPPSIVAMVGTVLVPGWFTCRCPAKMAQAIDVHASHDRPPQDLLDLMLLSDRNMTSAEARVHVQVFMQAGHETTSHALSWAIAMLLRYPDVAAKVQAECDATSARFGNELSHDAVGDLVYVTAFLKETARCYPAITMLAPRSVTVDDVIPLADGSSVAIPKVYCVSDLCGHGIVC</sequence>
<dbReference type="Pfam" id="PF00067">
    <property type="entry name" value="p450"/>
    <property type="match status" value="1"/>
</dbReference>
<dbReference type="GO" id="GO:0020037">
    <property type="term" value="F:heme binding"/>
    <property type="evidence" value="ECO:0007669"/>
    <property type="project" value="InterPro"/>
</dbReference>
<evidence type="ECO:0008006" key="4">
    <source>
        <dbReference type="Google" id="ProtNLM"/>
    </source>
</evidence>
<evidence type="ECO:0000313" key="2">
    <source>
        <dbReference type="EMBL" id="KDO32005.1"/>
    </source>
</evidence>
<dbReference type="PANTHER" id="PTHR24305:SF166">
    <property type="entry name" value="CYTOCHROME P450 12A4, MITOCHONDRIAL-RELATED"/>
    <property type="match status" value="1"/>
</dbReference>
<dbReference type="InterPro" id="IPR050121">
    <property type="entry name" value="Cytochrome_P450_monoxygenase"/>
</dbReference>
<dbReference type="InterPro" id="IPR036396">
    <property type="entry name" value="Cyt_P450_sf"/>
</dbReference>
<dbReference type="InterPro" id="IPR002401">
    <property type="entry name" value="Cyt_P450_E_grp-I"/>
</dbReference>
<dbReference type="GeneID" id="24125745"/>
<dbReference type="AlphaFoldDB" id="A0A067CRX2"/>
<dbReference type="RefSeq" id="XP_012197199.1">
    <property type="nucleotide sequence ID" value="XM_012341809.1"/>
</dbReference>
<dbReference type="GO" id="GO:0005506">
    <property type="term" value="F:iron ion binding"/>
    <property type="evidence" value="ECO:0007669"/>
    <property type="project" value="InterPro"/>
</dbReference>
<organism evidence="2 3">
    <name type="scientific">Saprolegnia parasitica (strain CBS 223.65)</name>
    <dbReference type="NCBI Taxonomy" id="695850"/>
    <lineage>
        <taxon>Eukaryota</taxon>
        <taxon>Sar</taxon>
        <taxon>Stramenopiles</taxon>
        <taxon>Oomycota</taxon>
        <taxon>Saprolegniomycetes</taxon>
        <taxon>Saprolegniales</taxon>
        <taxon>Saprolegniaceae</taxon>
        <taxon>Saprolegnia</taxon>
    </lineage>
</organism>